<dbReference type="RefSeq" id="WP_147932130.1">
    <property type="nucleotide sequence ID" value="NZ_VOXD01000033.1"/>
</dbReference>
<dbReference type="PROSITE" id="PS51257">
    <property type="entry name" value="PROKAR_LIPOPROTEIN"/>
    <property type="match status" value="1"/>
</dbReference>
<keyword evidence="1" id="KW-0732">Signal</keyword>
<keyword evidence="3" id="KW-1185">Reference proteome</keyword>
<dbReference type="OrthoDB" id="1495117at2"/>
<evidence type="ECO:0000313" key="3">
    <source>
        <dbReference type="Proteomes" id="UP000321907"/>
    </source>
</evidence>
<organism evidence="2 3">
    <name type="scientific">Neolewinella aurantiaca</name>
    <dbReference type="NCBI Taxonomy" id="2602767"/>
    <lineage>
        <taxon>Bacteria</taxon>
        <taxon>Pseudomonadati</taxon>
        <taxon>Bacteroidota</taxon>
        <taxon>Saprospiria</taxon>
        <taxon>Saprospirales</taxon>
        <taxon>Lewinellaceae</taxon>
        <taxon>Neolewinella</taxon>
    </lineage>
</organism>
<evidence type="ECO:0000256" key="1">
    <source>
        <dbReference type="SAM" id="SignalP"/>
    </source>
</evidence>
<dbReference type="AlphaFoldDB" id="A0A5C7FSK7"/>
<comment type="caution">
    <text evidence="2">The sequence shown here is derived from an EMBL/GenBank/DDBJ whole genome shotgun (WGS) entry which is preliminary data.</text>
</comment>
<dbReference type="EMBL" id="VOXD01000033">
    <property type="protein sequence ID" value="TXF87675.1"/>
    <property type="molecule type" value="Genomic_DNA"/>
</dbReference>
<name>A0A5C7FSK7_9BACT</name>
<feature type="signal peptide" evidence="1">
    <location>
        <begin position="1"/>
        <end position="21"/>
    </location>
</feature>
<proteinExistence type="predicted"/>
<gene>
    <name evidence="2" type="ORF">FUA23_17850</name>
</gene>
<accession>A0A5C7FSK7</accession>
<evidence type="ECO:0000313" key="2">
    <source>
        <dbReference type="EMBL" id="TXF87675.1"/>
    </source>
</evidence>
<sequence length="159" mass="17506">MRSLLNLIPLLLLTLAFTSCGADGNIDAALVQEYAERFQKEVLPTKEEFKKIAEEQIVRMPAEEQAEARKSLEETLAEWPTDGEITEAISEAVNDLPSRSEINEALRELDEAPGGSMISKMIRGAMDEAPSGSKVNGLVEKSLDEMEAQADEIRARAKD</sequence>
<dbReference type="Proteomes" id="UP000321907">
    <property type="component" value="Unassembled WGS sequence"/>
</dbReference>
<feature type="chain" id="PRO_5022895139" evidence="1">
    <location>
        <begin position="22"/>
        <end position="159"/>
    </location>
</feature>
<reference evidence="2 3" key="1">
    <citation type="submission" date="2019-08" db="EMBL/GenBank/DDBJ databases">
        <title>Lewinella sp. strain SSH13 Genome sequencing and assembly.</title>
        <authorList>
            <person name="Kim I."/>
        </authorList>
    </citation>
    <scope>NUCLEOTIDE SEQUENCE [LARGE SCALE GENOMIC DNA]</scope>
    <source>
        <strain evidence="2 3">SSH13</strain>
    </source>
</reference>
<protein>
    <submittedName>
        <fullName evidence="2">Uncharacterized protein</fullName>
    </submittedName>
</protein>